<keyword evidence="1" id="KW-1133">Transmembrane helix</keyword>
<protein>
    <submittedName>
        <fullName evidence="2">Uncharacterized protein</fullName>
    </submittedName>
</protein>
<keyword evidence="3" id="KW-1185">Reference proteome</keyword>
<name>A0ABT3IEJ7_9BACT</name>
<feature type="transmembrane region" description="Helical" evidence="1">
    <location>
        <begin position="6"/>
        <end position="24"/>
    </location>
</feature>
<dbReference type="Proteomes" id="UP001207742">
    <property type="component" value="Unassembled WGS sequence"/>
</dbReference>
<keyword evidence="1" id="KW-0812">Transmembrane</keyword>
<sequence length="195" mass="23584">MNKRTVLVILVLFFTGVLFWYYKYIHGWMVFRKNVDTPKKFLNHTTVSKRIYNEDSTKIIRALRQQLLKREGFFRSSDYFDSTQLIIDSILYSPDQGKVAFLVLTKNPTYRQLRPDKRYDWYYDAASYLGVRRGDSIVMKREGPMYGNSYSRQEISDDIREVCFRLFVYEDSLYQYNLNDIRFWDAPVWNVRFND</sequence>
<gene>
    <name evidence="2" type="ORF">OL497_00565</name>
</gene>
<dbReference type="EMBL" id="JAPDNS010000001">
    <property type="protein sequence ID" value="MCW3482372.1"/>
    <property type="molecule type" value="Genomic_DNA"/>
</dbReference>
<organism evidence="2 3">
    <name type="scientific">Chitinophaga nivalis</name>
    <dbReference type="NCBI Taxonomy" id="2991709"/>
    <lineage>
        <taxon>Bacteria</taxon>
        <taxon>Pseudomonadati</taxon>
        <taxon>Bacteroidota</taxon>
        <taxon>Chitinophagia</taxon>
        <taxon>Chitinophagales</taxon>
        <taxon>Chitinophagaceae</taxon>
        <taxon>Chitinophaga</taxon>
    </lineage>
</organism>
<keyword evidence="1" id="KW-0472">Membrane</keyword>
<evidence type="ECO:0000256" key="1">
    <source>
        <dbReference type="SAM" id="Phobius"/>
    </source>
</evidence>
<comment type="caution">
    <text evidence="2">The sequence shown here is derived from an EMBL/GenBank/DDBJ whole genome shotgun (WGS) entry which is preliminary data.</text>
</comment>
<accession>A0ABT3IEJ7</accession>
<proteinExistence type="predicted"/>
<reference evidence="2 3" key="1">
    <citation type="submission" date="2022-10" db="EMBL/GenBank/DDBJ databases">
        <title>Chitinophaga nivalis PC15 sp. nov., isolated from Pyeongchang county, South Korea.</title>
        <authorList>
            <person name="Trinh H.N."/>
        </authorList>
    </citation>
    <scope>NUCLEOTIDE SEQUENCE [LARGE SCALE GENOMIC DNA]</scope>
    <source>
        <strain evidence="2 3">PC14</strain>
    </source>
</reference>
<evidence type="ECO:0000313" key="3">
    <source>
        <dbReference type="Proteomes" id="UP001207742"/>
    </source>
</evidence>
<dbReference type="RefSeq" id="WP_264726704.1">
    <property type="nucleotide sequence ID" value="NZ_JAPDNR010000001.1"/>
</dbReference>
<evidence type="ECO:0000313" key="2">
    <source>
        <dbReference type="EMBL" id="MCW3482372.1"/>
    </source>
</evidence>